<dbReference type="Pfam" id="PF02624">
    <property type="entry name" value="YcaO"/>
    <property type="match status" value="1"/>
</dbReference>
<evidence type="ECO:0000313" key="4">
    <source>
        <dbReference type="Proteomes" id="UP000320239"/>
    </source>
</evidence>
<dbReference type="Proteomes" id="UP000320239">
    <property type="component" value="Unassembled WGS sequence"/>
</dbReference>
<dbReference type="Gene3D" id="3.30.1330.230">
    <property type="match status" value="1"/>
</dbReference>
<dbReference type="EMBL" id="VIWY01000001">
    <property type="protein sequence ID" value="TWG26748.1"/>
    <property type="molecule type" value="Genomic_DNA"/>
</dbReference>
<reference evidence="3 4" key="1">
    <citation type="submission" date="2019-06" db="EMBL/GenBank/DDBJ databases">
        <title>Sequencing the genomes of 1000 actinobacteria strains.</title>
        <authorList>
            <person name="Klenk H.-P."/>
        </authorList>
    </citation>
    <scope>NUCLEOTIDE SEQUENCE [LARGE SCALE GENOMIC DNA]</scope>
    <source>
        <strain evidence="3 4">DSM 43866</strain>
    </source>
</reference>
<proteinExistence type="predicted"/>
<sequence>MAAETIGRRHGMEMMVRDQTRPDLPLPTVKVLVPGLRPVAARFGPGRLYDAPVAQGRLVTATRYEDVNPIPLPL</sequence>
<dbReference type="AlphaFoldDB" id="A0A561WSB7"/>
<feature type="domain" description="YcaO" evidence="2">
    <location>
        <begin position="1"/>
        <end position="74"/>
    </location>
</feature>
<organism evidence="3 4">
    <name type="scientific">Actinoplanes teichomyceticus</name>
    <dbReference type="NCBI Taxonomy" id="1867"/>
    <lineage>
        <taxon>Bacteria</taxon>
        <taxon>Bacillati</taxon>
        <taxon>Actinomycetota</taxon>
        <taxon>Actinomycetes</taxon>
        <taxon>Micromonosporales</taxon>
        <taxon>Micromonosporaceae</taxon>
        <taxon>Actinoplanes</taxon>
    </lineage>
</organism>
<feature type="region of interest" description="Disordered" evidence="1">
    <location>
        <begin position="1"/>
        <end position="20"/>
    </location>
</feature>
<evidence type="ECO:0000313" key="3">
    <source>
        <dbReference type="EMBL" id="TWG26748.1"/>
    </source>
</evidence>
<dbReference type="InterPro" id="IPR003776">
    <property type="entry name" value="YcaO-like_dom"/>
</dbReference>
<protein>
    <submittedName>
        <fullName evidence="3">YcaO-like family protein</fullName>
    </submittedName>
</protein>
<accession>A0A561WSB7</accession>
<gene>
    <name evidence="3" type="ORF">FHX34_1011746</name>
</gene>
<comment type="caution">
    <text evidence="3">The sequence shown here is derived from an EMBL/GenBank/DDBJ whole genome shotgun (WGS) entry which is preliminary data.</text>
</comment>
<dbReference type="OrthoDB" id="2379922at2"/>
<evidence type="ECO:0000256" key="1">
    <source>
        <dbReference type="SAM" id="MobiDB-lite"/>
    </source>
</evidence>
<name>A0A561WSB7_ACTTI</name>
<dbReference type="PROSITE" id="PS51664">
    <property type="entry name" value="YCAO"/>
    <property type="match status" value="1"/>
</dbReference>
<evidence type="ECO:0000259" key="2">
    <source>
        <dbReference type="PROSITE" id="PS51664"/>
    </source>
</evidence>
<keyword evidence="4" id="KW-1185">Reference proteome</keyword>